<proteinExistence type="predicted"/>
<organism evidence="2 3">
    <name type="scientific">Aliishimia ponticola</name>
    <dbReference type="NCBI Taxonomy" id="2499833"/>
    <lineage>
        <taxon>Bacteria</taxon>
        <taxon>Pseudomonadati</taxon>
        <taxon>Pseudomonadota</taxon>
        <taxon>Alphaproteobacteria</taxon>
        <taxon>Rhodobacterales</taxon>
        <taxon>Paracoccaceae</taxon>
        <taxon>Aliishimia</taxon>
    </lineage>
</organism>
<dbReference type="EMBL" id="SRKY01000001">
    <property type="protein sequence ID" value="THH39174.1"/>
    <property type="molecule type" value="Genomic_DNA"/>
</dbReference>
<dbReference type="NCBIfam" id="TIGR03370">
    <property type="entry name" value="VPLPA-CTERM"/>
    <property type="match status" value="1"/>
</dbReference>
<reference evidence="2 3" key="1">
    <citation type="submission" date="2019-04" db="EMBL/GenBank/DDBJ databases">
        <title>Shimia ponticola sp. nov., isolated from seawater.</title>
        <authorList>
            <person name="Kim Y.-O."/>
            <person name="Yoon J.-H."/>
        </authorList>
    </citation>
    <scope>NUCLEOTIDE SEQUENCE [LARGE SCALE GENOMIC DNA]</scope>
    <source>
        <strain evidence="2 3">MYP11</strain>
    </source>
</reference>
<keyword evidence="1" id="KW-0472">Membrane</keyword>
<feature type="transmembrane region" description="Helical" evidence="1">
    <location>
        <begin position="144"/>
        <end position="163"/>
    </location>
</feature>
<name>A0A4S4NHK7_9RHOB</name>
<keyword evidence="1" id="KW-0812">Transmembrane</keyword>
<accession>A0A4S4NHK7</accession>
<keyword evidence="1" id="KW-1133">Transmembrane helix</keyword>
<evidence type="ECO:0000256" key="1">
    <source>
        <dbReference type="SAM" id="Phobius"/>
    </source>
</evidence>
<gene>
    <name evidence="2" type="ORF">E4Z66_01250</name>
</gene>
<protein>
    <submittedName>
        <fullName evidence="2">VPLPA-CTERM sorting domain-containing protein</fullName>
    </submittedName>
</protein>
<evidence type="ECO:0000313" key="2">
    <source>
        <dbReference type="EMBL" id="THH39174.1"/>
    </source>
</evidence>
<dbReference type="OrthoDB" id="7056989at2"/>
<evidence type="ECO:0000313" key="3">
    <source>
        <dbReference type="Proteomes" id="UP000306602"/>
    </source>
</evidence>
<keyword evidence="3" id="KW-1185">Reference proteome</keyword>
<dbReference type="AlphaFoldDB" id="A0A4S4NHK7"/>
<sequence>MTKPTGDLVFAPRIRDTYNIDGGFFAITGMQLTGYGDTSLEVEYRTDGLGDKGPTSASRSADGNTVTLRYGDPLLIGALVGQSQEESLFPSLVTDATDYDLTGTATIFGYLIDDATYLAGGGVVQDGELISVMIDGLAVPISPVPLPASASLLGAGVAGFGLLRRKRRARS</sequence>
<dbReference type="Proteomes" id="UP000306602">
    <property type="component" value="Unassembled WGS sequence"/>
</dbReference>
<comment type="caution">
    <text evidence="2">The sequence shown here is derived from an EMBL/GenBank/DDBJ whole genome shotgun (WGS) entry which is preliminary data.</text>
</comment>
<dbReference type="InterPro" id="IPR022472">
    <property type="entry name" value="VPLPA-CTERM"/>
</dbReference>